<dbReference type="Proteomes" id="UP000323011">
    <property type="component" value="Unassembled WGS sequence"/>
</dbReference>
<feature type="domain" description="MD-2-related lipid-recognition" evidence="2">
    <location>
        <begin position="57"/>
        <end position="180"/>
    </location>
</feature>
<sequence>MRTFAFAVAACLLVSAFAVDIAAVDNKMRGLVAEALAKQGRSLRAQTSVENMVLRAVKNCGAADDLAENVVVTVSPENPTPGQAYTTVTDYTIREGVTITSGKAYYKATLSGFPIVNQSDDLCEDLKTGSTPCPLSGHVHSEETSDMPTGAHGTLSSTMRWTTTMDGAEKEILCLQFQYNL</sequence>
<gene>
    <name evidence="3" type="ORF">FNF29_04981</name>
</gene>
<feature type="chain" id="PRO_5022736249" description="MD-2-related lipid-recognition domain-containing protein" evidence="1">
    <location>
        <begin position="19"/>
        <end position="181"/>
    </location>
</feature>
<reference evidence="3 4" key="1">
    <citation type="submission" date="2019-07" db="EMBL/GenBank/DDBJ databases">
        <title>Genomes of Cafeteria roenbergensis.</title>
        <authorList>
            <person name="Fischer M.G."/>
            <person name="Hackl T."/>
            <person name="Roman M."/>
        </authorList>
    </citation>
    <scope>NUCLEOTIDE SEQUENCE [LARGE SCALE GENOMIC DNA]</scope>
    <source>
        <strain evidence="3 4">BVI</strain>
    </source>
</reference>
<dbReference type="AlphaFoldDB" id="A0A5A8CE29"/>
<evidence type="ECO:0000259" key="2">
    <source>
        <dbReference type="Pfam" id="PF02221"/>
    </source>
</evidence>
<dbReference type="SUPFAM" id="SSF81296">
    <property type="entry name" value="E set domains"/>
    <property type="match status" value="1"/>
</dbReference>
<dbReference type="EMBL" id="VLTN01000031">
    <property type="protein sequence ID" value="KAA0150867.1"/>
    <property type="molecule type" value="Genomic_DNA"/>
</dbReference>
<dbReference type="Pfam" id="PF02221">
    <property type="entry name" value="E1_DerP2_DerF2"/>
    <property type="match status" value="1"/>
</dbReference>
<keyword evidence="4" id="KW-1185">Reference proteome</keyword>
<dbReference type="InterPro" id="IPR014756">
    <property type="entry name" value="Ig_E-set"/>
</dbReference>
<evidence type="ECO:0000256" key="1">
    <source>
        <dbReference type="SAM" id="SignalP"/>
    </source>
</evidence>
<organism evidence="3 4">
    <name type="scientific">Cafeteria roenbergensis</name>
    <name type="common">Marine flagellate</name>
    <dbReference type="NCBI Taxonomy" id="33653"/>
    <lineage>
        <taxon>Eukaryota</taxon>
        <taxon>Sar</taxon>
        <taxon>Stramenopiles</taxon>
        <taxon>Bigyra</taxon>
        <taxon>Opalozoa</taxon>
        <taxon>Bicosoecida</taxon>
        <taxon>Cafeteriaceae</taxon>
        <taxon>Cafeteria</taxon>
    </lineage>
</organism>
<comment type="caution">
    <text evidence="3">The sequence shown here is derived from an EMBL/GenBank/DDBJ whole genome shotgun (WGS) entry which is preliminary data.</text>
</comment>
<dbReference type="InterPro" id="IPR003172">
    <property type="entry name" value="ML_dom"/>
</dbReference>
<name>A0A5A8CE29_CAFRO</name>
<evidence type="ECO:0000313" key="4">
    <source>
        <dbReference type="Proteomes" id="UP000323011"/>
    </source>
</evidence>
<keyword evidence="1" id="KW-0732">Signal</keyword>
<proteinExistence type="predicted"/>
<accession>A0A5A8CE29</accession>
<protein>
    <recommendedName>
        <fullName evidence="2">MD-2-related lipid-recognition domain-containing protein</fullName>
    </recommendedName>
</protein>
<evidence type="ECO:0000313" key="3">
    <source>
        <dbReference type="EMBL" id="KAA0150867.1"/>
    </source>
</evidence>
<feature type="signal peptide" evidence="1">
    <location>
        <begin position="1"/>
        <end position="18"/>
    </location>
</feature>